<dbReference type="RefSeq" id="WP_043068064.1">
    <property type="nucleotide sequence ID" value="NZ_BJOA01000001.1"/>
</dbReference>
<dbReference type="Proteomes" id="UP000182836">
    <property type="component" value="Unassembled WGS sequence"/>
</dbReference>
<evidence type="ECO:0000313" key="1">
    <source>
        <dbReference type="EMBL" id="KON98135.1"/>
    </source>
</evidence>
<dbReference type="GeneID" id="42308295"/>
<proteinExistence type="predicted"/>
<evidence type="ECO:0000313" key="4">
    <source>
        <dbReference type="Proteomes" id="UP000182836"/>
    </source>
</evidence>
<protein>
    <submittedName>
        <fullName evidence="2">Cold-inducible protein YdjO</fullName>
    </submittedName>
    <submittedName>
        <fullName evidence="1">Cold-shock protein</fullName>
    </submittedName>
</protein>
<dbReference type="AlphaFoldDB" id="A0A0D1W746"/>
<dbReference type="EMBL" id="FNED01000001">
    <property type="protein sequence ID" value="SDI05682.1"/>
    <property type="molecule type" value="Genomic_DNA"/>
</dbReference>
<dbReference type="OrthoDB" id="1955171at2"/>
<reference evidence="2 4" key="2">
    <citation type="submission" date="2016-10" db="EMBL/GenBank/DDBJ databases">
        <authorList>
            <person name="de Groot N.N."/>
        </authorList>
    </citation>
    <scope>NUCLEOTIDE SEQUENCE [LARGE SCALE GENOMIC DNA]</scope>
    <source>
        <strain evidence="2 4">DSM 2895</strain>
    </source>
</reference>
<dbReference type="InterPro" id="IPR025916">
    <property type="entry name" value="YdjO"/>
</dbReference>
<accession>A0A0D1W746</accession>
<reference evidence="1 3" key="1">
    <citation type="submission" date="2015-07" db="EMBL/GenBank/DDBJ databases">
        <title>Fjat-14205 dsm 2895.</title>
        <authorList>
            <person name="Liu B."/>
            <person name="Wang J."/>
            <person name="Zhu Y."/>
            <person name="Liu G."/>
            <person name="Chen Q."/>
            <person name="Chen Z."/>
            <person name="Lan J."/>
            <person name="Che J."/>
            <person name="Ge C."/>
            <person name="Shi H."/>
            <person name="Pan Z."/>
            <person name="Liu X."/>
        </authorList>
    </citation>
    <scope>NUCLEOTIDE SEQUENCE [LARGE SCALE GENOMIC DNA]</scope>
    <source>
        <strain evidence="1 3">DSM 2895</strain>
    </source>
</reference>
<dbReference type="Proteomes" id="UP000037269">
    <property type="component" value="Unassembled WGS sequence"/>
</dbReference>
<dbReference type="EMBL" id="LGUG01000004">
    <property type="protein sequence ID" value="KON98135.1"/>
    <property type="molecule type" value="Genomic_DNA"/>
</dbReference>
<dbReference type="PATRIC" id="fig|47500.12.peg.4437"/>
<name>A0A0D1W746_ANEMI</name>
<dbReference type="Pfam" id="PF14169">
    <property type="entry name" value="YdjO"/>
    <property type="match status" value="1"/>
</dbReference>
<organism evidence="1 3">
    <name type="scientific">Aneurinibacillus migulanus</name>
    <name type="common">Bacillus migulanus</name>
    <dbReference type="NCBI Taxonomy" id="47500"/>
    <lineage>
        <taxon>Bacteria</taxon>
        <taxon>Bacillati</taxon>
        <taxon>Bacillota</taxon>
        <taxon>Bacilli</taxon>
        <taxon>Bacillales</taxon>
        <taxon>Paenibacillaceae</taxon>
        <taxon>Aneurinibacillus group</taxon>
        <taxon>Aneurinibacillus</taxon>
    </lineage>
</organism>
<keyword evidence="3" id="KW-1185">Reference proteome</keyword>
<evidence type="ECO:0000313" key="2">
    <source>
        <dbReference type="EMBL" id="SDI05682.1"/>
    </source>
</evidence>
<evidence type="ECO:0000313" key="3">
    <source>
        <dbReference type="Proteomes" id="UP000037269"/>
    </source>
</evidence>
<gene>
    <name evidence="1" type="ORF">AF333_24540</name>
    <name evidence="2" type="ORF">SAMN04487909_101386</name>
</gene>
<sequence>MAFMRGKQQVEEIPMFEMSVWSCTNDICKGWMRQEYSFSADPACPLCQSGMIHETRMLPQLSHYIGS</sequence>